<dbReference type="FunFam" id="3.40.50.1000:FF:000028">
    <property type="entry name" value="Calcium-transporting P-type ATPase, putative"/>
    <property type="match status" value="1"/>
</dbReference>
<dbReference type="InterPro" id="IPR044492">
    <property type="entry name" value="P_typ_ATPase_HD_dom"/>
</dbReference>
<evidence type="ECO:0000256" key="2">
    <source>
        <dbReference type="ARBA" id="ARBA00005675"/>
    </source>
</evidence>
<dbReference type="SUPFAM" id="SSF81660">
    <property type="entry name" value="Metal cation-transporting ATPase, ATP-binding domain N"/>
    <property type="match status" value="1"/>
</dbReference>
<evidence type="ECO:0000256" key="12">
    <source>
        <dbReference type="SAM" id="Phobius"/>
    </source>
</evidence>
<evidence type="ECO:0000313" key="14">
    <source>
        <dbReference type="EMBL" id="HEN41933.1"/>
    </source>
</evidence>
<evidence type="ECO:0000259" key="13">
    <source>
        <dbReference type="SMART" id="SM00831"/>
    </source>
</evidence>
<dbReference type="InterPro" id="IPR004014">
    <property type="entry name" value="ATPase_P-typ_cation-transptr_N"/>
</dbReference>
<evidence type="ECO:0000256" key="11">
    <source>
        <dbReference type="ARBA" id="ARBA00023136"/>
    </source>
</evidence>
<organism evidence="14">
    <name type="scientific">Geobacter metallireducens</name>
    <dbReference type="NCBI Taxonomy" id="28232"/>
    <lineage>
        <taxon>Bacteria</taxon>
        <taxon>Pseudomonadati</taxon>
        <taxon>Thermodesulfobacteriota</taxon>
        <taxon>Desulfuromonadia</taxon>
        <taxon>Geobacterales</taxon>
        <taxon>Geobacteraceae</taxon>
        <taxon>Geobacter</taxon>
    </lineage>
</organism>
<dbReference type="GO" id="GO:1902600">
    <property type="term" value="P:proton transmembrane transport"/>
    <property type="evidence" value="ECO:0007669"/>
    <property type="project" value="TreeGrafter"/>
</dbReference>
<dbReference type="GO" id="GO:0016887">
    <property type="term" value="F:ATP hydrolysis activity"/>
    <property type="evidence" value="ECO:0007669"/>
    <property type="project" value="InterPro"/>
</dbReference>
<feature type="transmembrane region" description="Helical" evidence="12">
    <location>
        <begin position="904"/>
        <end position="922"/>
    </location>
</feature>
<dbReference type="InterPro" id="IPR018303">
    <property type="entry name" value="ATPase_P-typ_P_site"/>
</dbReference>
<evidence type="ECO:0000256" key="9">
    <source>
        <dbReference type="ARBA" id="ARBA00022967"/>
    </source>
</evidence>
<keyword evidence="6" id="KW-0547">Nucleotide-binding</keyword>
<dbReference type="SUPFAM" id="SSF56784">
    <property type="entry name" value="HAD-like"/>
    <property type="match status" value="1"/>
</dbReference>
<dbReference type="AlphaFoldDB" id="A0A831U0S6"/>
<dbReference type="InterPro" id="IPR023298">
    <property type="entry name" value="ATPase_P-typ_TM_dom_sf"/>
</dbReference>
<keyword evidence="11 12" id="KW-0472">Membrane</keyword>
<evidence type="ECO:0000256" key="4">
    <source>
        <dbReference type="ARBA" id="ARBA00022553"/>
    </source>
</evidence>
<evidence type="ECO:0000256" key="7">
    <source>
        <dbReference type="ARBA" id="ARBA00022840"/>
    </source>
</evidence>
<dbReference type="GO" id="GO:0019829">
    <property type="term" value="F:ATPase-coupled monoatomic cation transmembrane transporter activity"/>
    <property type="evidence" value="ECO:0007669"/>
    <property type="project" value="TreeGrafter"/>
</dbReference>
<keyword evidence="7" id="KW-0067">ATP-binding</keyword>
<comment type="similarity">
    <text evidence="2">Belongs to the cation transport ATPase (P-type) (TC 3.A.3) family. Type IIA subfamily.</text>
</comment>
<protein>
    <submittedName>
        <fullName evidence="14">Cation-transporting P-type ATPase</fullName>
    </submittedName>
</protein>
<dbReference type="GO" id="GO:0005524">
    <property type="term" value="F:ATP binding"/>
    <property type="evidence" value="ECO:0007669"/>
    <property type="project" value="UniProtKB-KW"/>
</dbReference>
<feature type="transmembrane region" description="Helical" evidence="12">
    <location>
        <begin position="61"/>
        <end position="86"/>
    </location>
</feature>
<dbReference type="Gene3D" id="3.40.50.1000">
    <property type="entry name" value="HAD superfamily/HAD-like"/>
    <property type="match status" value="1"/>
</dbReference>
<feature type="transmembrane region" description="Helical" evidence="12">
    <location>
        <begin position="869"/>
        <end position="892"/>
    </location>
</feature>
<dbReference type="Pfam" id="PF00690">
    <property type="entry name" value="Cation_ATPase_N"/>
    <property type="match status" value="1"/>
</dbReference>
<dbReference type="SMART" id="SM00831">
    <property type="entry name" value="Cation_ATPase_N"/>
    <property type="match status" value="1"/>
</dbReference>
<dbReference type="PROSITE" id="PS00154">
    <property type="entry name" value="ATPASE_E1_E2"/>
    <property type="match status" value="1"/>
</dbReference>
<dbReference type="InterPro" id="IPR001757">
    <property type="entry name" value="P_typ_ATPase"/>
</dbReference>
<keyword evidence="9" id="KW-1278">Translocase</keyword>
<dbReference type="SUPFAM" id="SSF81665">
    <property type="entry name" value="Calcium ATPase, transmembrane domain M"/>
    <property type="match status" value="1"/>
</dbReference>
<dbReference type="InterPro" id="IPR059000">
    <property type="entry name" value="ATPase_P-type_domA"/>
</dbReference>
<dbReference type="GO" id="GO:0005886">
    <property type="term" value="C:plasma membrane"/>
    <property type="evidence" value="ECO:0007669"/>
    <property type="project" value="UniProtKB-SubCell"/>
</dbReference>
<feature type="transmembrane region" description="Helical" evidence="12">
    <location>
        <begin position="92"/>
        <end position="109"/>
    </location>
</feature>
<comment type="subcellular location">
    <subcellularLocation>
        <location evidence="1">Cell membrane</location>
        <topology evidence="1">Multi-pass membrane protein</topology>
    </subcellularLocation>
</comment>
<feature type="domain" description="Cation-transporting P-type ATPase N-terminal" evidence="13">
    <location>
        <begin position="16"/>
        <end position="89"/>
    </location>
</feature>
<dbReference type="EMBL" id="DSOV01000022">
    <property type="protein sequence ID" value="HEN41933.1"/>
    <property type="molecule type" value="Genomic_DNA"/>
</dbReference>
<dbReference type="PRINTS" id="PR00119">
    <property type="entry name" value="CATATPASE"/>
</dbReference>
<dbReference type="Gene3D" id="1.20.1110.10">
    <property type="entry name" value="Calcium-transporting ATPase, transmembrane domain"/>
    <property type="match status" value="1"/>
</dbReference>
<name>A0A831U0S6_GEOME</name>
<dbReference type="PRINTS" id="PR00121">
    <property type="entry name" value="NAKATPASE"/>
</dbReference>
<evidence type="ECO:0000256" key="6">
    <source>
        <dbReference type="ARBA" id="ARBA00022741"/>
    </source>
</evidence>
<dbReference type="Pfam" id="PF13246">
    <property type="entry name" value="Cation_ATPase"/>
    <property type="match status" value="1"/>
</dbReference>
<evidence type="ECO:0000256" key="3">
    <source>
        <dbReference type="ARBA" id="ARBA00022475"/>
    </source>
</evidence>
<keyword evidence="8" id="KW-0460">Magnesium</keyword>
<dbReference type="FunFam" id="2.70.150.10:FF:000160">
    <property type="entry name" value="Sarcoplasmic/endoplasmic reticulum calcium ATPase 1"/>
    <property type="match status" value="1"/>
</dbReference>
<dbReference type="SUPFAM" id="SSF81653">
    <property type="entry name" value="Calcium ATPase, transduction domain A"/>
    <property type="match status" value="1"/>
</dbReference>
<evidence type="ECO:0000256" key="10">
    <source>
        <dbReference type="ARBA" id="ARBA00022989"/>
    </source>
</evidence>
<dbReference type="Pfam" id="PF00122">
    <property type="entry name" value="E1-E2_ATPase"/>
    <property type="match status" value="1"/>
</dbReference>
<reference evidence="14" key="1">
    <citation type="journal article" date="2020" name="mSystems">
        <title>Genome- and Community-Level Interaction Insights into Carbon Utilization and Element Cycling Functions of Hydrothermarchaeota in Hydrothermal Sediment.</title>
        <authorList>
            <person name="Zhou Z."/>
            <person name="Liu Y."/>
            <person name="Xu W."/>
            <person name="Pan J."/>
            <person name="Luo Z.H."/>
            <person name="Li M."/>
        </authorList>
    </citation>
    <scope>NUCLEOTIDE SEQUENCE [LARGE SCALE GENOMIC DNA]</scope>
    <source>
        <strain evidence="14">SpSt-349</strain>
    </source>
</reference>
<dbReference type="PANTHER" id="PTHR43294">
    <property type="entry name" value="SODIUM/POTASSIUM-TRANSPORTING ATPASE SUBUNIT ALPHA"/>
    <property type="match status" value="1"/>
</dbReference>
<dbReference type="InterPro" id="IPR023214">
    <property type="entry name" value="HAD_sf"/>
</dbReference>
<accession>A0A831U0S6</accession>
<feature type="transmembrane region" description="Helical" evidence="12">
    <location>
        <begin position="836"/>
        <end position="857"/>
    </location>
</feature>
<proteinExistence type="inferred from homology"/>
<feature type="transmembrane region" description="Helical" evidence="12">
    <location>
        <begin position="798"/>
        <end position="816"/>
    </location>
</feature>
<dbReference type="Gene3D" id="2.70.150.10">
    <property type="entry name" value="Calcium-transporting ATPase, cytoplasmic transduction domain A"/>
    <property type="match status" value="1"/>
</dbReference>
<dbReference type="Gene3D" id="3.40.1110.10">
    <property type="entry name" value="Calcium-transporting ATPase, cytoplasmic domain N"/>
    <property type="match status" value="1"/>
</dbReference>
<gene>
    <name evidence="14" type="ORF">ENQ87_06085</name>
</gene>
<evidence type="ECO:0000256" key="8">
    <source>
        <dbReference type="ARBA" id="ARBA00022842"/>
    </source>
</evidence>
<evidence type="ECO:0000256" key="1">
    <source>
        <dbReference type="ARBA" id="ARBA00004651"/>
    </source>
</evidence>
<dbReference type="InterPro" id="IPR036412">
    <property type="entry name" value="HAD-like_sf"/>
</dbReference>
<dbReference type="InterPro" id="IPR050510">
    <property type="entry name" value="Cation_transp_ATPase_P-type"/>
</dbReference>
<dbReference type="SFLD" id="SFLDF00027">
    <property type="entry name" value="p-type_atpase"/>
    <property type="match status" value="1"/>
</dbReference>
<dbReference type="Pfam" id="PF00689">
    <property type="entry name" value="Cation_ATPase_C"/>
    <property type="match status" value="1"/>
</dbReference>
<dbReference type="PANTHER" id="PTHR43294:SF21">
    <property type="entry name" value="CATION TRANSPORTING ATPASE"/>
    <property type="match status" value="1"/>
</dbReference>
<dbReference type="InterPro" id="IPR023299">
    <property type="entry name" value="ATPase_P-typ_cyto_dom_N"/>
</dbReference>
<keyword evidence="10 12" id="KW-1133">Transmembrane helix</keyword>
<sequence length="944" mass="99896">MDGATVSEDSGKLRAAIHTLTIAEVEAALGTGGDGLGQAEAARRLARFGPNAIRPARGRPLIVRFLANYTHLMAILLWIGGIVGFFARMPQLGVAIWLVNVINGIFSFWQEYRAEKATEALRMLLPSFARVVRDGEELRLPAEELVPGDVLLLAEGDRICADGRLIAEAELRVDQSVLTGESHPVRKTSDPVPGGGMGRVELPNLVFAGTTVTAGTGRAVVFATGMDTAFGAIASLTQGVGEAPSPLQVELGRVTRVVTALAAGMGLLFFTLAVALAGVETAEGFIFAMGMIVAFVPEGLVPTVTLSLAMGVQRMARRNALIKKLSSVETLGCCTVICTDKTGTLTENEMTVRGLWIGGHSLTVTGAGYGPEGTVLDEGHPVDDSLAVPMRRMLLAAGLCNDARLLAPEDAGGRWSILGDPTEAALKVAAAKAGVDLDAEEGRFPRVREIPFESRRKMMSTVHRVTAPRGEGGGPLGLVVFVKGAPREVAARCCRIALDGGESALDDGWREKIAAATDRYARGALRVLAVAARELPPGFSDFTPAGVEADLTFLGLVAMMDPPRPEVAEAVERCRRAGIRIIMVTGDYGLTAESVARRIGCISGAPPRIVTGAELEALSPAALEEILREEVIFARAAPEQKLRVVAALQGLGHVVAVTGDGVNDAPALKKADIGVAMGLSGTDVAREAADMVLADDNFASIVNAVEEGRAVYANIRRFATYVFTSNMAEAVPFVVMLFSRGAIPLPLTVMQVLSIDLGTDMVPAIGLGAELPEEGVMDRPPRPRNDPLLNRGVLARALLWYGVIEAAAAMSAYFFLNWLHGWPRVPLAAEGTQVYRMATTMTLAGVVAAQVGAVFACRSDRVSILTIGFFSNRLVLLGVAVELALLGLLVYVPFLREVFHTAPLGPVEWCYVLAWAPAVLLADEARKAVMRRRGRSTPSTGGSS</sequence>
<comment type="caution">
    <text evidence="14">The sequence shown here is derived from an EMBL/GenBank/DDBJ whole genome shotgun (WGS) entry which is preliminary data.</text>
</comment>
<dbReference type="SFLD" id="SFLDS00003">
    <property type="entry name" value="Haloacid_Dehalogenase"/>
    <property type="match status" value="1"/>
</dbReference>
<keyword evidence="4" id="KW-0597">Phosphoprotein</keyword>
<dbReference type="SFLD" id="SFLDG00002">
    <property type="entry name" value="C1.7:_P-type_atpase_like"/>
    <property type="match status" value="1"/>
</dbReference>
<dbReference type="NCBIfam" id="TIGR01494">
    <property type="entry name" value="ATPase_P-type"/>
    <property type="match status" value="2"/>
</dbReference>
<keyword evidence="5 12" id="KW-0812">Transmembrane</keyword>
<dbReference type="InterPro" id="IPR008250">
    <property type="entry name" value="ATPase_P-typ_transduc_dom_A_sf"/>
</dbReference>
<evidence type="ECO:0000256" key="5">
    <source>
        <dbReference type="ARBA" id="ARBA00022692"/>
    </source>
</evidence>
<dbReference type="InterPro" id="IPR006068">
    <property type="entry name" value="ATPase_P-typ_cation-transptr_C"/>
</dbReference>
<feature type="transmembrane region" description="Helical" evidence="12">
    <location>
        <begin position="285"/>
        <end position="309"/>
    </location>
</feature>
<feature type="transmembrane region" description="Helical" evidence="12">
    <location>
        <begin position="257"/>
        <end position="279"/>
    </location>
</feature>
<keyword evidence="3" id="KW-1003">Cell membrane</keyword>